<feature type="active site" evidence="1">
    <location>
        <position position="279"/>
    </location>
</feature>
<evidence type="ECO:0000313" key="4">
    <source>
        <dbReference type="EMBL" id="CEG22379.1"/>
    </source>
</evidence>
<reference evidence="4 5" key="1">
    <citation type="submission" date="2014-09" db="EMBL/GenBank/DDBJ databases">
        <authorList>
            <person name="Urmite Genomes Urmite Genomes"/>
        </authorList>
    </citation>
    <scope>NUCLEOTIDE SEQUENCE [LARGE SCALE GENOMIC DNA]</scope>
    <source>
        <strain evidence="4 5">ES2</strain>
    </source>
</reference>
<evidence type="ECO:0000313" key="5">
    <source>
        <dbReference type="Proteomes" id="UP000043699"/>
    </source>
</evidence>
<dbReference type="SUPFAM" id="SSF54211">
    <property type="entry name" value="Ribosomal protein S5 domain 2-like"/>
    <property type="match status" value="1"/>
</dbReference>
<dbReference type="NCBIfam" id="NF041438">
    <property type="entry name" value="SepM_fam_S16"/>
    <property type="match status" value="1"/>
</dbReference>
<dbReference type="Proteomes" id="UP000043699">
    <property type="component" value="Unassembled WGS sequence"/>
</dbReference>
<dbReference type="Gene3D" id="2.30.42.10">
    <property type="match status" value="1"/>
</dbReference>
<dbReference type="InterPro" id="IPR027065">
    <property type="entry name" value="Lon_Prtase"/>
</dbReference>
<feature type="active site" evidence="1">
    <location>
        <position position="234"/>
    </location>
</feature>
<comment type="similarity">
    <text evidence="1">Belongs to the peptidase S16 family.</text>
</comment>
<dbReference type="GO" id="GO:0004252">
    <property type="term" value="F:serine-type endopeptidase activity"/>
    <property type="evidence" value="ECO:0007669"/>
    <property type="project" value="UniProtKB-UniRule"/>
</dbReference>
<dbReference type="AlphaFoldDB" id="A0A098EJB9"/>
<dbReference type="STRING" id="1499687.BN1080_01305"/>
<dbReference type="Gene3D" id="3.30.230.10">
    <property type="match status" value="1"/>
</dbReference>
<dbReference type="PROSITE" id="PS51786">
    <property type="entry name" value="LON_PROTEOLYTIC"/>
    <property type="match status" value="1"/>
</dbReference>
<evidence type="ECO:0000256" key="1">
    <source>
        <dbReference type="PROSITE-ProRule" id="PRU01122"/>
    </source>
</evidence>
<evidence type="ECO:0000259" key="2">
    <source>
        <dbReference type="PROSITE" id="PS50106"/>
    </source>
</evidence>
<dbReference type="PANTHER" id="PTHR10046">
    <property type="entry name" value="ATP DEPENDENT LON PROTEASE FAMILY MEMBER"/>
    <property type="match status" value="1"/>
</dbReference>
<dbReference type="OrthoDB" id="2356897at2"/>
<dbReference type="EC" id="3.4.21.53" evidence="1"/>
<sequence length="341" mass="37127">MKNKKLIMVVIVAALAIFVSTYRLDLYITRPGGAYELSPLVKVEGGDEDDEGTLSLMTVSMLNATPSLYLYAKVKDGYKILKPEEVRSPHESDEEYNVRQLKLMSDSQINALQVAFEQAELPYEVTNNGVFVLNVLEGGAADGTLQAGDQVLSIDGNEFSAQQDFVDYISSKKEGETVEVVYERDDRKITNEIELAPLPSEPERVGLGISFVENKDIMTTPKVEIDSDSIGGPSAGLMFTLEIINQLLDEDITKGYNVAGTGTMSSDGSVGRIGGIDQKIIAADNEGIEIFFAPDDEAEGIDETNYDVAVETAEKIKSDMEIVPVQNVNDALDYLAGLDAK</sequence>
<dbReference type="GO" id="GO:0030163">
    <property type="term" value="P:protein catabolic process"/>
    <property type="evidence" value="ECO:0007669"/>
    <property type="project" value="InterPro"/>
</dbReference>
<dbReference type="InterPro" id="IPR020568">
    <property type="entry name" value="Ribosomal_Su5_D2-typ_SF"/>
</dbReference>
<keyword evidence="1" id="KW-0378">Hydrolase</keyword>
<comment type="catalytic activity">
    <reaction evidence="1">
        <text>Hydrolysis of proteins in presence of ATP.</text>
        <dbReference type="EC" id="3.4.21.53"/>
    </reaction>
</comment>
<evidence type="ECO:0000259" key="3">
    <source>
        <dbReference type="PROSITE" id="PS51786"/>
    </source>
</evidence>
<dbReference type="GO" id="GO:0004176">
    <property type="term" value="F:ATP-dependent peptidase activity"/>
    <property type="evidence" value="ECO:0007669"/>
    <property type="project" value="UniProtKB-UniRule"/>
</dbReference>
<dbReference type="InterPro" id="IPR001478">
    <property type="entry name" value="PDZ"/>
</dbReference>
<dbReference type="Pfam" id="PF13180">
    <property type="entry name" value="PDZ_2"/>
    <property type="match status" value="1"/>
</dbReference>
<keyword evidence="1" id="KW-0720">Serine protease</keyword>
<dbReference type="RefSeq" id="WP_052651082.1">
    <property type="nucleotide sequence ID" value="NZ_CCXS01000001.1"/>
</dbReference>
<name>A0A098EJB9_9BACL</name>
<dbReference type="InterPro" id="IPR008269">
    <property type="entry name" value="Lon_proteolytic"/>
</dbReference>
<dbReference type="PROSITE" id="PS50106">
    <property type="entry name" value="PDZ"/>
    <property type="match status" value="1"/>
</dbReference>
<dbReference type="EMBL" id="CCXS01000001">
    <property type="protein sequence ID" value="CEG22379.1"/>
    <property type="molecule type" value="Genomic_DNA"/>
</dbReference>
<proteinExistence type="inferred from homology"/>
<organism evidence="4 5">
    <name type="scientific">Planococcus massiliensis</name>
    <dbReference type="NCBI Taxonomy" id="1499687"/>
    <lineage>
        <taxon>Bacteria</taxon>
        <taxon>Bacillati</taxon>
        <taxon>Bacillota</taxon>
        <taxon>Bacilli</taxon>
        <taxon>Bacillales</taxon>
        <taxon>Caryophanaceae</taxon>
        <taxon>Planococcus</taxon>
    </lineage>
</organism>
<dbReference type="SUPFAM" id="SSF50156">
    <property type="entry name" value="PDZ domain-like"/>
    <property type="match status" value="1"/>
</dbReference>
<dbReference type="SMART" id="SM00228">
    <property type="entry name" value="PDZ"/>
    <property type="match status" value="1"/>
</dbReference>
<dbReference type="GO" id="GO:0005524">
    <property type="term" value="F:ATP binding"/>
    <property type="evidence" value="ECO:0007669"/>
    <property type="project" value="InterPro"/>
</dbReference>
<dbReference type="Pfam" id="PF05362">
    <property type="entry name" value="Lon_C"/>
    <property type="match status" value="1"/>
</dbReference>
<protein>
    <recommendedName>
        <fullName evidence="1">endopeptidase La</fullName>
        <ecNumber evidence="1">3.4.21.53</ecNumber>
    </recommendedName>
</protein>
<accession>A0A098EJB9</accession>
<keyword evidence="1 4" id="KW-0645">Protease</keyword>
<keyword evidence="5" id="KW-1185">Reference proteome</keyword>
<dbReference type="GO" id="GO:0006508">
    <property type="term" value="P:proteolysis"/>
    <property type="evidence" value="ECO:0007669"/>
    <property type="project" value="UniProtKB-KW"/>
</dbReference>
<feature type="domain" description="Lon proteolytic" evidence="3">
    <location>
        <begin position="229"/>
        <end position="338"/>
    </location>
</feature>
<dbReference type="InterPro" id="IPR036034">
    <property type="entry name" value="PDZ_sf"/>
</dbReference>
<feature type="domain" description="PDZ" evidence="2">
    <location>
        <begin position="117"/>
        <end position="184"/>
    </location>
</feature>
<dbReference type="InterPro" id="IPR014721">
    <property type="entry name" value="Ribsml_uS5_D2-typ_fold_subgr"/>
</dbReference>
<gene>
    <name evidence="4" type="primary">lon1_1</name>
    <name evidence="4" type="ORF">BN1080_01305</name>
</gene>